<name>A0A1X2GH10_9FUNG</name>
<evidence type="ECO:0000313" key="1">
    <source>
        <dbReference type="EMBL" id="ORX53556.1"/>
    </source>
</evidence>
<sequence>MFLAIHVQDIIHVLKKAFNVIAVCVTGGSSCRWQCCFPCFEGHWRLVHVDHRCSFSLLSFDASGLCPGLRLYFLASHTADWCVAKSCCHSDAASGVYSGDLEFVQSVTEVAHICDINFRALHRRVHHDKAIIEGTAIGGQAREDGQRGSWGNQGVRAFVKKKKAK</sequence>
<gene>
    <name evidence="1" type="ORF">DM01DRAFT_1046340</name>
</gene>
<keyword evidence="2" id="KW-1185">Reference proteome</keyword>
<comment type="caution">
    <text evidence="1">The sequence shown here is derived from an EMBL/GenBank/DDBJ whole genome shotgun (WGS) entry which is preliminary data.</text>
</comment>
<organism evidence="1 2">
    <name type="scientific">Hesseltinella vesiculosa</name>
    <dbReference type="NCBI Taxonomy" id="101127"/>
    <lineage>
        <taxon>Eukaryota</taxon>
        <taxon>Fungi</taxon>
        <taxon>Fungi incertae sedis</taxon>
        <taxon>Mucoromycota</taxon>
        <taxon>Mucoromycotina</taxon>
        <taxon>Mucoromycetes</taxon>
        <taxon>Mucorales</taxon>
        <taxon>Cunninghamellaceae</taxon>
        <taxon>Hesseltinella</taxon>
    </lineage>
</organism>
<accession>A0A1X2GH10</accession>
<evidence type="ECO:0000313" key="2">
    <source>
        <dbReference type="Proteomes" id="UP000242146"/>
    </source>
</evidence>
<dbReference type="AlphaFoldDB" id="A0A1X2GH10"/>
<dbReference type="Proteomes" id="UP000242146">
    <property type="component" value="Unassembled WGS sequence"/>
</dbReference>
<dbReference type="EMBL" id="MCGT01000015">
    <property type="protein sequence ID" value="ORX53556.1"/>
    <property type="molecule type" value="Genomic_DNA"/>
</dbReference>
<protein>
    <submittedName>
        <fullName evidence="1">Uncharacterized protein</fullName>
    </submittedName>
</protein>
<proteinExistence type="predicted"/>
<reference evidence="1 2" key="1">
    <citation type="submission" date="2016-07" db="EMBL/GenBank/DDBJ databases">
        <title>Pervasive Adenine N6-methylation of Active Genes in Fungi.</title>
        <authorList>
            <consortium name="DOE Joint Genome Institute"/>
            <person name="Mondo S.J."/>
            <person name="Dannebaum R.O."/>
            <person name="Kuo R.C."/>
            <person name="Labutti K."/>
            <person name="Haridas S."/>
            <person name="Kuo A."/>
            <person name="Salamov A."/>
            <person name="Ahrendt S.R."/>
            <person name="Lipzen A."/>
            <person name="Sullivan W."/>
            <person name="Andreopoulos W.B."/>
            <person name="Clum A."/>
            <person name="Lindquist E."/>
            <person name="Daum C."/>
            <person name="Ramamoorthy G.K."/>
            <person name="Gryganskyi A."/>
            <person name="Culley D."/>
            <person name="Magnuson J.K."/>
            <person name="James T.Y."/>
            <person name="O'Malley M.A."/>
            <person name="Stajich J.E."/>
            <person name="Spatafora J.W."/>
            <person name="Visel A."/>
            <person name="Grigoriev I.V."/>
        </authorList>
    </citation>
    <scope>NUCLEOTIDE SEQUENCE [LARGE SCALE GENOMIC DNA]</scope>
    <source>
        <strain evidence="1 2">NRRL 3301</strain>
    </source>
</reference>